<name>A0ABY2IM48_9MICO</name>
<keyword evidence="1" id="KW-0812">Transmembrane</keyword>
<dbReference type="EMBL" id="SOFS01000039">
    <property type="protein sequence ID" value="TFC17779.1"/>
    <property type="molecule type" value="Genomic_DNA"/>
</dbReference>
<protein>
    <submittedName>
        <fullName evidence="2">Uncharacterized protein</fullName>
    </submittedName>
</protein>
<dbReference type="Proteomes" id="UP000297604">
    <property type="component" value="Unassembled WGS sequence"/>
</dbReference>
<dbReference type="SUPFAM" id="SSF81442">
    <property type="entry name" value="Cytochrome c oxidase subunit I-like"/>
    <property type="match status" value="1"/>
</dbReference>
<organism evidence="2 3">
    <name type="scientific">Cryobacterium glucosi</name>
    <dbReference type="NCBI Taxonomy" id="1259175"/>
    <lineage>
        <taxon>Bacteria</taxon>
        <taxon>Bacillati</taxon>
        <taxon>Actinomycetota</taxon>
        <taxon>Actinomycetes</taxon>
        <taxon>Micrococcales</taxon>
        <taxon>Microbacteriaceae</taxon>
        <taxon>Cryobacterium</taxon>
    </lineage>
</organism>
<keyword evidence="1" id="KW-0472">Membrane</keyword>
<dbReference type="InterPro" id="IPR036927">
    <property type="entry name" value="Cyt_c_oxase-like_su1_sf"/>
</dbReference>
<evidence type="ECO:0000313" key="3">
    <source>
        <dbReference type="Proteomes" id="UP000297604"/>
    </source>
</evidence>
<comment type="caution">
    <text evidence="2">The sequence shown here is derived from an EMBL/GenBank/DDBJ whole genome shotgun (WGS) entry which is preliminary data.</text>
</comment>
<keyword evidence="1" id="KW-1133">Transmembrane helix</keyword>
<sequence>MGEIEAGQGNVSESNRSRRVSVSMVVLGAVAAVIGLVILLLPSNQASFGWYAYAPLSDSTFLPPGGLFSPQNQIGTVVFIVGLVVLAFGAGWMLGQRHDVRRAE</sequence>
<dbReference type="RefSeq" id="WP_134562059.1">
    <property type="nucleotide sequence ID" value="NZ_SOFS01000039.1"/>
</dbReference>
<accession>A0ABY2IM48</accession>
<feature type="transmembrane region" description="Helical" evidence="1">
    <location>
        <begin position="74"/>
        <end position="94"/>
    </location>
</feature>
<evidence type="ECO:0000256" key="1">
    <source>
        <dbReference type="SAM" id="Phobius"/>
    </source>
</evidence>
<keyword evidence="3" id="KW-1185">Reference proteome</keyword>
<feature type="transmembrane region" description="Helical" evidence="1">
    <location>
        <begin position="20"/>
        <end position="41"/>
    </location>
</feature>
<reference evidence="2 3" key="1">
    <citation type="submission" date="2019-03" db="EMBL/GenBank/DDBJ databases">
        <title>Genomics of glacier-inhabiting Cryobacterium strains.</title>
        <authorList>
            <person name="Liu Q."/>
            <person name="Xin Y.-H."/>
        </authorList>
    </citation>
    <scope>NUCLEOTIDE SEQUENCE [LARGE SCALE GENOMIC DNA]</scope>
    <source>
        <strain evidence="2 3">MDB1-5</strain>
    </source>
</reference>
<evidence type="ECO:0000313" key="2">
    <source>
        <dbReference type="EMBL" id="TFC17779.1"/>
    </source>
</evidence>
<gene>
    <name evidence="2" type="ORF">E3O46_15970</name>
</gene>
<proteinExistence type="predicted"/>